<name>A0ABM9N5F8_9LACO</name>
<evidence type="ECO:0000313" key="2">
    <source>
        <dbReference type="EMBL" id="CAK8054409.1"/>
    </source>
</evidence>
<comment type="caution">
    <text evidence="2">The sequence shown here is derived from an EMBL/GenBank/DDBJ whole genome shotgun (WGS) entry which is preliminary data.</text>
</comment>
<reference evidence="2 3" key="1">
    <citation type="submission" date="2024-01" db="EMBL/GenBank/DDBJ databases">
        <authorList>
            <person name="Botero Cardona J."/>
        </authorList>
    </citation>
    <scope>NUCLEOTIDE SEQUENCE [LARGE SCALE GENOMIC DNA]</scope>
    <source>
        <strain evidence="2 3">LMG 33000</strain>
    </source>
</reference>
<feature type="transmembrane region" description="Helical" evidence="1">
    <location>
        <begin position="21"/>
        <end position="42"/>
    </location>
</feature>
<dbReference type="EMBL" id="CAWVOH010000002">
    <property type="protein sequence ID" value="CAK8054409.1"/>
    <property type="molecule type" value="Genomic_DNA"/>
</dbReference>
<keyword evidence="1" id="KW-0812">Transmembrane</keyword>
<feature type="transmembrane region" description="Helical" evidence="1">
    <location>
        <begin position="48"/>
        <end position="69"/>
    </location>
</feature>
<proteinExistence type="predicted"/>
<keyword evidence="3" id="KW-1185">Reference proteome</keyword>
<evidence type="ECO:0000313" key="3">
    <source>
        <dbReference type="Proteomes" id="UP001314241"/>
    </source>
</evidence>
<dbReference type="Proteomes" id="UP001314241">
    <property type="component" value="Unassembled WGS sequence"/>
</dbReference>
<keyword evidence="1" id="KW-1133">Transmembrane helix</keyword>
<organism evidence="2 3">
    <name type="scientific">Eupransor demetentiae</name>
    <dbReference type="NCBI Taxonomy" id="3109584"/>
    <lineage>
        <taxon>Bacteria</taxon>
        <taxon>Bacillati</taxon>
        <taxon>Bacillota</taxon>
        <taxon>Bacilli</taxon>
        <taxon>Lactobacillales</taxon>
        <taxon>Lactobacillaceae</taxon>
        <taxon>Eupransor</taxon>
    </lineage>
</organism>
<gene>
    <name evidence="2" type="ORF">R54876_GBNLAHCA_00977</name>
</gene>
<keyword evidence="1" id="KW-0472">Membrane</keyword>
<accession>A0ABM9N5F8</accession>
<sequence length="86" mass="10040">MLHLMQQEVFRMAKDLKNNPLKYWSLQLVAASSLLVVVLMLHTAKTPLFHVLHFLFDFGILAWMVYSAYNLRKYLKAAKKSKEATK</sequence>
<protein>
    <submittedName>
        <fullName evidence="2">Uncharacterized protein</fullName>
    </submittedName>
</protein>
<evidence type="ECO:0000256" key="1">
    <source>
        <dbReference type="SAM" id="Phobius"/>
    </source>
</evidence>